<dbReference type="SMART" id="SM00369">
    <property type="entry name" value="LRR_TYP"/>
    <property type="match status" value="4"/>
</dbReference>
<dbReference type="PROSITE" id="PS51450">
    <property type="entry name" value="LRR"/>
    <property type="match status" value="6"/>
</dbReference>
<evidence type="ECO:0000313" key="3">
    <source>
        <dbReference type="EMBL" id="GMM34453.1"/>
    </source>
</evidence>
<dbReference type="PRINTS" id="PR00019">
    <property type="entry name" value="LEURICHRPT"/>
</dbReference>
<protein>
    <recommendedName>
        <fullName evidence="5">F-box domain-containing protein</fullName>
    </recommendedName>
</protein>
<dbReference type="InterPro" id="IPR003591">
    <property type="entry name" value="Leu-rich_rpt_typical-subtyp"/>
</dbReference>
<dbReference type="SMART" id="SM00365">
    <property type="entry name" value="LRR_SD22"/>
    <property type="match status" value="7"/>
</dbReference>
<evidence type="ECO:0000256" key="2">
    <source>
        <dbReference type="ARBA" id="ARBA00022737"/>
    </source>
</evidence>
<keyword evidence="4" id="KW-1185">Reference proteome</keyword>
<gene>
    <name evidence="3" type="ORF">DASC09_017780</name>
</gene>
<sequence>MTTLDTFPPELMELIFRYVGTECELLISLRSSLTPQWHSYIDALLFQKLIFIDDTAQDCRFFSVSNITGIYIPDHCELIIDYDQMPKLSPFKHYIKDLQFSGLPKNDRDGEKTEALMCQISDFIESLPHLETLHSSTQIPRVDKKLKNLSLMRESTNLDRFNCAKLEYLGLVAMNDEVGIDKNDLSRLKSLFVRGSSVEIDAKKWNLRNLESLSLEYDNNPTEMNNFQADYLPKLASLQVRNKLESFPDLSSFVNLTSIKLNKCSLYEIGKWALKLSHLKSMDLKCNDIEEIENLDNSRKLEYLDLSQNDIQVVQGLDSLVSLKTLNLSENRHLEKFEYFPKSLSCLEKLDLHEVPLDSICEFQDFPKLKEIDFKYTYVRDVKGLRSLESLEKFTGALHKIELSVNKLENLTYFHIIRSKLDKEQLQTISQLNNVKSLKLTQCHLEEIGTWISPLTQLKSLELSSNSIKRITNLERLQDLEEINLKWNEIEALEGVESLKKLTKLIISCNNISKVPANLSKLSSLKELDLSNNKLTTWENLNDLPALKTFNLTANEGLSVFDKPLNFPKLIKLELVRCPIVKLENFVNVPSLEIFLAKRTKFQSMADVFDVFSENSLKNMKYLQVDLETTKEFKQMKQVKREEGVDPIKFMLHAYSIGIKLMFEKVFERNENLVVACEWGQSTRTKEFRRITDMRRCLARSD</sequence>
<dbReference type="SUPFAM" id="SSF52058">
    <property type="entry name" value="L domain-like"/>
    <property type="match status" value="2"/>
</dbReference>
<dbReference type="EMBL" id="BTFZ01000002">
    <property type="protein sequence ID" value="GMM34453.1"/>
    <property type="molecule type" value="Genomic_DNA"/>
</dbReference>
<dbReference type="RefSeq" id="XP_064851453.1">
    <property type="nucleotide sequence ID" value="XM_064995381.1"/>
</dbReference>
<dbReference type="PANTHER" id="PTHR46652:SF3">
    <property type="entry name" value="LEUCINE-RICH REPEAT-CONTAINING PROTEIN 9"/>
    <property type="match status" value="1"/>
</dbReference>
<keyword evidence="2" id="KW-0677">Repeat</keyword>
<dbReference type="PANTHER" id="PTHR46652">
    <property type="entry name" value="LEUCINE-RICH REPEAT AND IQ DOMAIN-CONTAINING PROTEIN 1-RELATED"/>
    <property type="match status" value="1"/>
</dbReference>
<reference evidence="3 4" key="1">
    <citation type="journal article" date="2023" name="Elife">
        <title>Identification of key yeast species and microbe-microbe interactions impacting larval growth of Drosophila in the wild.</title>
        <authorList>
            <person name="Mure A."/>
            <person name="Sugiura Y."/>
            <person name="Maeda R."/>
            <person name="Honda K."/>
            <person name="Sakurai N."/>
            <person name="Takahashi Y."/>
            <person name="Watada M."/>
            <person name="Katoh T."/>
            <person name="Gotoh A."/>
            <person name="Gotoh Y."/>
            <person name="Taniguchi I."/>
            <person name="Nakamura K."/>
            <person name="Hayashi T."/>
            <person name="Katayama T."/>
            <person name="Uemura T."/>
            <person name="Hattori Y."/>
        </authorList>
    </citation>
    <scope>NUCLEOTIDE SEQUENCE [LARGE SCALE GENOMIC DNA]</scope>
    <source>
        <strain evidence="3 4">SC-9</strain>
    </source>
</reference>
<dbReference type="GeneID" id="90072432"/>
<dbReference type="Pfam" id="PF13855">
    <property type="entry name" value="LRR_8"/>
    <property type="match status" value="2"/>
</dbReference>
<evidence type="ECO:0008006" key="5">
    <source>
        <dbReference type="Google" id="ProtNLM"/>
    </source>
</evidence>
<dbReference type="AlphaFoldDB" id="A0AAV5QJY3"/>
<organism evidence="3 4">
    <name type="scientific">Saccharomycopsis crataegensis</name>
    <dbReference type="NCBI Taxonomy" id="43959"/>
    <lineage>
        <taxon>Eukaryota</taxon>
        <taxon>Fungi</taxon>
        <taxon>Dikarya</taxon>
        <taxon>Ascomycota</taxon>
        <taxon>Saccharomycotina</taxon>
        <taxon>Saccharomycetes</taxon>
        <taxon>Saccharomycopsidaceae</taxon>
        <taxon>Saccharomycopsis</taxon>
    </lineage>
</organism>
<dbReference type="Gene3D" id="3.80.10.10">
    <property type="entry name" value="Ribonuclease Inhibitor"/>
    <property type="match status" value="2"/>
</dbReference>
<evidence type="ECO:0000313" key="4">
    <source>
        <dbReference type="Proteomes" id="UP001360560"/>
    </source>
</evidence>
<name>A0AAV5QJY3_9ASCO</name>
<accession>A0AAV5QJY3</accession>
<evidence type="ECO:0000256" key="1">
    <source>
        <dbReference type="ARBA" id="ARBA00022614"/>
    </source>
</evidence>
<dbReference type="Proteomes" id="UP001360560">
    <property type="component" value="Unassembled WGS sequence"/>
</dbReference>
<dbReference type="InterPro" id="IPR001611">
    <property type="entry name" value="Leu-rich_rpt"/>
</dbReference>
<keyword evidence="1" id="KW-0433">Leucine-rich repeat</keyword>
<comment type="caution">
    <text evidence="3">The sequence shown here is derived from an EMBL/GenBank/DDBJ whole genome shotgun (WGS) entry which is preliminary data.</text>
</comment>
<dbReference type="InterPro" id="IPR032675">
    <property type="entry name" value="LRR_dom_sf"/>
</dbReference>
<dbReference type="SMART" id="SM00364">
    <property type="entry name" value="LRR_BAC"/>
    <property type="match status" value="3"/>
</dbReference>
<proteinExistence type="predicted"/>
<dbReference type="InterPro" id="IPR050836">
    <property type="entry name" value="SDS22/Internalin_LRR"/>
</dbReference>